<dbReference type="GO" id="GO:0006631">
    <property type="term" value="P:fatty acid metabolic process"/>
    <property type="evidence" value="ECO:0007669"/>
    <property type="project" value="TreeGrafter"/>
</dbReference>
<dbReference type="GO" id="GO:0031966">
    <property type="term" value="C:mitochondrial membrane"/>
    <property type="evidence" value="ECO:0007669"/>
    <property type="project" value="TreeGrafter"/>
</dbReference>
<dbReference type="SUPFAM" id="SSF69593">
    <property type="entry name" value="Glycerol-3-phosphate (1)-acyltransferase"/>
    <property type="match status" value="1"/>
</dbReference>
<dbReference type="OrthoDB" id="10255570at2759"/>
<dbReference type="eggNOG" id="KOG3729">
    <property type="taxonomic scope" value="Eukaryota"/>
</dbReference>
<dbReference type="CDD" id="cd07993">
    <property type="entry name" value="LPLAT_DHAPAT-like"/>
    <property type="match status" value="1"/>
</dbReference>
<dbReference type="GO" id="GO:0004366">
    <property type="term" value="F:glycerol-3-phosphate O-acyltransferase activity"/>
    <property type="evidence" value="ECO:0007669"/>
    <property type="project" value="TreeGrafter"/>
</dbReference>
<dbReference type="InterPro" id="IPR045520">
    <property type="entry name" value="GPAT/DHAPAT_C"/>
</dbReference>
<proteinExistence type="inferred from homology"/>
<keyword evidence="8" id="KW-1185">Reference proteome</keyword>
<dbReference type="InterPro" id="IPR002123">
    <property type="entry name" value="Plipid/glycerol_acylTrfase"/>
</dbReference>
<reference evidence="7 8" key="1">
    <citation type="submission" date="2013-02" db="EMBL/GenBank/DDBJ databases">
        <title>Genome sequence of Candida maltosa Xu316, a potential industrial strain for xylitol and ethanol production.</title>
        <authorList>
            <person name="Yu J."/>
            <person name="Wang Q."/>
            <person name="Geng X."/>
            <person name="Bao W."/>
            <person name="He P."/>
            <person name="Cai J."/>
        </authorList>
    </citation>
    <scope>NUCLEOTIDE SEQUENCE [LARGE SCALE GENOMIC DNA]</scope>
    <source>
        <strain evidence="8">Xu316</strain>
    </source>
</reference>
<gene>
    <name evidence="7" type="ORF">G210_5105</name>
</gene>
<dbReference type="InterPro" id="IPR041728">
    <property type="entry name" value="GPAT/DHAPAT_LPLAT"/>
</dbReference>
<evidence type="ECO:0000256" key="2">
    <source>
        <dbReference type="ARBA" id="ARBA00007937"/>
    </source>
</evidence>
<dbReference type="SMART" id="SM00563">
    <property type="entry name" value="PlsC"/>
    <property type="match status" value="1"/>
</dbReference>
<evidence type="ECO:0000313" key="8">
    <source>
        <dbReference type="Proteomes" id="UP000011777"/>
    </source>
</evidence>
<name>M3K3S7_CANMX</name>
<comment type="caution">
    <text evidence="7">The sequence shown here is derived from an EMBL/GenBank/DDBJ whole genome shotgun (WGS) entry which is preliminary data.</text>
</comment>
<dbReference type="HOGENOM" id="CLU_349513_0_0_1"/>
<dbReference type="PANTHER" id="PTHR12563:SF17">
    <property type="entry name" value="DIHYDROXYACETONE PHOSPHATE ACYLTRANSFERASE"/>
    <property type="match status" value="1"/>
</dbReference>
<dbReference type="PANTHER" id="PTHR12563">
    <property type="entry name" value="GLYCEROL-3-PHOSPHATE ACYLTRANSFERASE"/>
    <property type="match status" value="1"/>
</dbReference>
<protein>
    <submittedName>
        <fullName evidence="7">Acyltransferase, putative</fullName>
    </submittedName>
</protein>
<dbReference type="STRING" id="1245528.M3K3S7"/>
<keyword evidence="4" id="KW-0472">Membrane</keyword>
<dbReference type="Proteomes" id="UP000011777">
    <property type="component" value="Unassembled WGS sequence"/>
</dbReference>
<dbReference type="Pfam" id="PF01553">
    <property type="entry name" value="Acyltransferase"/>
    <property type="match status" value="1"/>
</dbReference>
<dbReference type="GO" id="GO:0012505">
    <property type="term" value="C:endomembrane system"/>
    <property type="evidence" value="ECO:0007669"/>
    <property type="project" value="UniProtKB-SubCell"/>
</dbReference>
<keyword evidence="3 7" id="KW-0808">Transferase</keyword>
<dbReference type="InterPro" id="IPR022284">
    <property type="entry name" value="GPAT/DHAPAT"/>
</dbReference>
<dbReference type="EMBL" id="AOGT01000445">
    <property type="protein sequence ID" value="EMG49935.1"/>
    <property type="molecule type" value="Genomic_DNA"/>
</dbReference>
<dbReference type="AlphaFoldDB" id="M3K3S7"/>
<evidence type="ECO:0000256" key="5">
    <source>
        <dbReference type="ARBA" id="ARBA00023315"/>
    </source>
</evidence>
<organism evidence="7 8">
    <name type="scientific">Candida maltosa (strain Xu316)</name>
    <name type="common">Yeast</name>
    <dbReference type="NCBI Taxonomy" id="1245528"/>
    <lineage>
        <taxon>Eukaryota</taxon>
        <taxon>Fungi</taxon>
        <taxon>Dikarya</taxon>
        <taxon>Ascomycota</taxon>
        <taxon>Saccharomycotina</taxon>
        <taxon>Pichiomycetes</taxon>
        <taxon>Debaryomycetaceae</taxon>
        <taxon>Candida/Lodderomyces clade</taxon>
        <taxon>Candida</taxon>
    </lineage>
</organism>
<dbReference type="GO" id="GO:0006072">
    <property type="term" value="P:glycerol-3-phosphate metabolic process"/>
    <property type="evidence" value="ECO:0007669"/>
    <property type="project" value="TreeGrafter"/>
</dbReference>
<dbReference type="GO" id="GO:0019432">
    <property type="term" value="P:triglyceride biosynthetic process"/>
    <property type="evidence" value="ECO:0007669"/>
    <property type="project" value="TreeGrafter"/>
</dbReference>
<dbReference type="GO" id="GO:0008654">
    <property type="term" value="P:phospholipid biosynthetic process"/>
    <property type="evidence" value="ECO:0007669"/>
    <property type="project" value="TreeGrafter"/>
</dbReference>
<comment type="subcellular location">
    <subcellularLocation>
        <location evidence="1">Endomembrane system</location>
        <topology evidence="1">Peripheral membrane protein</topology>
    </subcellularLocation>
</comment>
<evidence type="ECO:0000313" key="7">
    <source>
        <dbReference type="EMBL" id="EMG49935.1"/>
    </source>
</evidence>
<comment type="similarity">
    <text evidence="2">Belongs to the GPAT/DAPAT family.</text>
</comment>
<evidence type="ECO:0000256" key="1">
    <source>
        <dbReference type="ARBA" id="ARBA00004184"/>
    </source>
</evidence>
<evidence type="ECO:0000256" key="4">
    <source>
        <dbReference type="ARBA" id="ARBA00023136"/>
    </source>
</evidence>
<dbReference type="Pfam" id="PF19277">
    <property type="entry name" value="GPAT_C"/>
    <property type="match status" value="1"/>
</dbReference>
<accession>M3K3S7</accession>
<evidence type="ECO:0000259" key="6">
    <source>
        <dbReference type="SMART" id="SM00563"/>
    </source>
</evidence>
<dbReference type="OMA" id="YKNLTIH"/>
<feature type="domain" description="Phospholipid/glycerol acyltransferase" evidence="6">
    <location>
        <begin position="210"/>
        <end position="343"/>
    </location>
</feature>
<keyword evidence="5 7" id="KW-0012">Acyltransferase</keyword>
<sequence>MLPNLQESMSTTKDISNSDFDVNILEDPLVDPNVTLKFPLPIDKETYIDVADNVKTVRQSFNILNSAFRLIAGGTVYDKIYSVPEYRYFTNKHSDEFRKKFKDYMNNKLEKDDTKLDEIIYDLINQELNLKLIKASQFKERFQAVKKYMVEFYKQQNEKNLPTFPSHNFVRSAYVTVMTVMSKLFPKGVWVSNNDISRLYKQYLDDPMSIIFLPSHQSHLDYIILHLICVRFQMATPAVIAGENLNVTVLGGLLKNLGAIFIPRTFNNELYTERNLNNVIEFILVNKIPFEVFVEGTRSRDGKLLLPKYGILKSLSSIYLKQRQEEKNHDFNLLFQPIAVTYERVYENDSFLKELKGDDKTQESLFGTVSVAASAFLLKKDNSVIFDNKGWNDNSERTLTGKIFVKFGDSFKISEFIDNQSEVEKEMPDGVNLKKLGFKILHEINKNSYIPEVSIIGTAIQAYESFTNKTVFPISELIPTLRIVVTALLRENEDSVTNSKILRDMLVLSDEKLTELVKDQIYSFFRYIKVNDKQDVIKVESTIELLYYKNLTIHLIIKRCLVMYILLLLNGCPNCNHRVVGKIFYILTGFLKNEFLFDYDENDRNELSFILNDLVDMQVISKTESSYSDSVYKVVDEDYVKLFANLAQPFLESYIVLISNILEMTKNLASSYAKKKQQHARDKIILDDDELKYPTTKGLLKYIIQESKKNQKFVSLESINKQYLVSDLYYLNNLQLVQIFKNKAKTKAFVQIMNLRDLNVLNDFLHQLLQLGTKKKNLLTNEVSVNYIIDITDKNFDRDYDDLRLASRL</sequence>
<evidence type="ECO:0000256" key="3">
    <source>
        <dbReference type="ARBA" id="ARBA00022679"/>
    </source>
</evidence>